<feature type="transmembrane region" description="Helical" evidence="6">
    <location>
        <begin position="35"/>
        <end position="53"/>
    </location>
</feature>
<evidence type="ECO:0000256" key="1">
    <source>
        <dbReference type="ARBA" id="ARBA00004651"/>
    </source>
</evidence>
<dbReference type="InterPro" id="IPR000620">
    <property type="entry name" value="EamA_dom"/>
</dbReference>
<organism evidence="8">
    <name type="scientific">freshwater metagenome</name>
    <dbReference type="NCBI Taxonomy" id="449393"/>
    <lineage>
        <taxon>unclassified sequences</taxon>
        <taxon>metagenomes</taxon>
        <taxon>ecological metagenomes</taxon>
    </lineage>
</organism>
<feature type="transmembrane region" description="Helical" evidence="6">
    <location>
        <begin position="91"/>
        <end position="112"/>
    </location>
</feature>
<sequence>MTKMRLAVFALLGVGFVWGAAFVLMKDAIKQQPYMDFLATRFTVAFLAMLILRPAVATRFEKGDVSYGALLGAVLALGYITQTIGLELTTAATSGFLTGLYVVLTPLIAWVFMRQTIAKRVVVGVLVALGGLAIFSGAASDVEFQVGQLWLVACAVFYAIHILLLGKHGKGRSAYRFAMLQIGWMAVVTWGFAIVDGYQPPPNAEVWFAIFFTAILSTVIAFWVQTWAQTLIDPARVALIITSEVIFTALVAVAVGQEPITFAMIFGGGLMFIAMLIVEWPSKKQPVQLQTQLHE</sequence>
<dbReference type="PANTHER" id="PTHR42920">
    <property type="entry name" value="OS03G0707200 PROTEIN-RELATED"/>
    <property type="match status" value="1"/>
</dbReference>
<keyword evidence="5 6" id="KW-0472">Membrane</keyword>
<accession>A0A6J6C4R7</accession>
<evidence type="ECO:0000256" key="4">
    <source>
        <dbReference type="ARBA" id="ARBA00022989"/>
    </source>
</evidence>
<dbReference type="AlphaFoldDB" id="A0A6J6C4R7"/>
<feature type="transmembrane region" description="Helical" evidence="6">
    <location>
        <begin position="236"/>
        <end position="254"/>
    </location>
</feature>
<feature type="transmembrane region" description="Helical" evidence="6">
    <location>
        <begin position="121"/>
        <end position="140"/>
    </location>
</feature>
<feature type="transmembrane region" description="Helical" evidence="6">
    <location>
        <begin position="146"/>
        <end position="165"/>
    </location>
</feature>
<proteinExistence type="predicted"/>
<evidence type="ECO:0000313" key="8">
    <source>
        <dbReference type="EMBL" id="CAB4545533.1"/>
    </source>
</evidence>
<evidence type="ECO:0000313" key="9">
    <source>
        <dbReference type="EMBL" id="CAB4562713.1"/>
    </source>
</evidence>
<dbReference type="InterPro" id="IPR037185">
    <property type="entry name" value="EmrE-like"/>
</dbReference>
<evidence type="ECO:0000256" key="5">
    <source>
        <dbReference type="ARBA" id="ARBA00023136"/>
    </source>
</evidence>
<evidence type="ECO:0000256" key="2">
    <source>
        <dbReference type="ARBA" id="ARBA00022475"/>
    </source>
</evidence>
<name>A0A6J6C4R7_9ZZZZ</name>
<feature type="transmembrane region" description="Helical" evidence="6">
    <location>
        <begin position="260"/>
        <end position="278"/>
    </location>
</feature>
<dbReference type="InterPro" id="IPR051258">
    <property type="entry name" value="Diverse_Substrate_Transporter"/>
</dbReference>
<dbReference type="EMBL" id="CAEZTO010000001">
    <property type="protein sequence ID" value="CAB4562713.1"/>
    <property type="molecule type" value="Genomic_DNA"/>
</dbReference>
<feature type="transmembrane region" description="Helical" evidence="6">
    <location>
        <begin position="206"/>
        <end position="224"/>
    </location>
</feature>
<protein>
    <submittedName>
        <fullName evidence="8">Unannotated protein</fullName>
    </submittedName>
</protein>
<keyword evidence="4 6" id="KW-1133">Transmembrane helix</keyword>
<feature type="domain" description="EamA" evidence="7">
    <location>
        <begin position="147"/>
        <end position="278"/>
    </location>
</feature>
<dbReference type="EMBL" id="CAEZST010000008">
    <property type="protein sequence ID" value="CAB4545533.1"/>
    <property type="molecule type" value="Genomic_DNA"/>
</dbReference>
<feature type="transmembrane region" description="Helical" evidence="6">
    <location>
        <begin position="65"/>
        <end position="85"/>
    </location>
</feature>
<comment type="subcellular location">
    <subcellularLocation>
        <location evidence="1">Cell membrane</location>
        <topology evidence="1">Multi-pass membrane protein</topology>
    </subcellularLocation>
</comment>
<keyword evidence="2" id="KW-1003">Cell membrane</keyword>
<dbReference type="GO" id="GO:0005886">
    <property type="term" value="C:plasma membrane"/>
    <property type="evidence" value="ECO:0007669"/>
    <property type="project" value="UniProtKB-SubCell"/>
</dbReference>
<dbReference type="Pfam" id="PF00892">
    <property type="entry name" value="EamA"/>
    <property type="match status" value="2"/>
</dbReference>
<keyword evidence="3 6" id="KW-0812">Transmembrane</keyword>
<evidence type="ECO:0000256" key="3">
    <source>
        <dbReference type="ARBA" id="ARBA00022692"/>
    </source>
</evidence>
<dbReference type="PANTHER" id="PTHR42920:SF5">
    <property type="entry name" value="EAMA DOMAIN-CONTAINING PROTEIN"/>
    <property type="match status" value="1"/>
</dbReference>
<reference evidence="8" key="1">
    <citation type="submission" date="2020-05" db="EMBL/GenBank/DDBJ databases">
        <authorList>
            <person name="Chiriac C."/>
            <person name="Salcher M."/>
            <person name="Ghai R."/>
            <person name="Kavagutti S V."/>
        </authorList>
    </citation>
    <scope>NUCLEOTIDE SEQUENCE</scope>
</reference>
<dbReference type="SUPFAM" id="SSF103481">
    <property type="entry name" value="Multidrug resistance efflux transporter EmrE"/>
    <property type="match status" value="2"/>
</dbReference>
<evidence type="ECO:0000259" key="7">
    <source>
        <dbReference type="Pfam" id="PF00892"/>
    </source>
</evidence>
<gene>
    <name evidence="8" type="ORF">UFOPK1503_00603</name>
    <name evidence="9" type="ORF">UFOPK1693_00145</name>
</gene>
<feature type="domain" description="EamA" evidence="7">
    <location>
        <begin position="6"/>
        <end position="136"/>
    </location>
</feature>
<feature type="transmembrane region" description="Helical" evidence="6">
    <location>
        <begin position="177"/>
        <end position="194"/>
    </location>
</feature>
<evidence type="ECO:0000256" key="6">
    <source>
        <dbReference type="SAM" id="Phobius"/>
    </source>
</evidence>